<dbReference type="GO" id="GO:0003677">
    <property type="term" value="F:DNA binding"/>
    <property type="evidence" value="ECO:0007669"/>
    <property type="project" value="UniProtKB-KW"/>
</dbReference>
<dbReference type="InterPro" id="IPR018289">
    <property type="entry name" value="MULE_transposase_dom"/>
</dbReference>
<feature type="region of interest" description="Disordered" evidence="4">
    <location>
        <begin position="116"/>
        <end position="152"/>
    </location>
</feature>
<keyword evidence="7" id="KW-1185">Reference proteome</keyword>
<dbReference type="Pfam" id="PF10551">
    <property type="entry name" value="MULE"/>
    <property type="match status" value="1"/>
</dbReference>
<dbReference type="GO" id="GO:0006313">
    <property type="term" value="P:DNA transposition"/>
    <property type="evidence" value="ECO:0007669"/>
    <property type="project" value="InterPro"/>
</dbReference>
<evidence type="ECO:0000256" key="2">
    <source>
        <dbReference type="ARBA" id="ARBA00023125"/>
    </source>
</evidence>
<reference evidence="6" key="1">
    <citation type="submission" date="2023-03" db="EMBL/GenBank/DDBJ databases">
        <title>Chromosome-scale reference genome and RAD-based genetic map of yellow starthistle (Centaurea solstitialis) reveal putative structural variation and QTLs associated with invader traits.</title>
        <authorList>
            <person name="Reatini B."/>
            <person name="Cang F.A."/>
            <person name="Jiang Q."/>
            <person name="Mckibben M.T.W."/>
            <person name="Barker M.S."/>
            <person name="Rieseberg L.H."/>
            <person name="Dlugosch K.M."/>
        </authorList>
    </citation>
    <scope>NUCLEOTIDE SEQUENCE</scope>
    <source>
        <strain evidence="6">CAN-66</strain>
        <tissue evidence="6">Leaf</tissue>
    </source>
</reference>
<dbReference type="Proteomes" id="UP001172457">
    <property type="component" value="Chromosome 5"/>
</dbReference>
<feature type="domain" description="MULE transposase" evidence="5">
    <location>
        <begin position="292"/>
        <end position="363"/>
    </location>
</feature>
<feature type="region of interest" description="Disordered" evidence="4">
    <location>
        <begin position="1"/>
        <end position="21"/>
    </location>
</feature>
<evidence type="ECO:0000256" key="3">
    <source>
        <dbReference type="ARBA" id="ARBA00023172"/>
    </source>
</evidence>
<dbReference type="PANTHER" id="PTHR31973:SF189">
    <property type="entry name" value="TRANSPOSASE, MUDR, PLANT, MULE TRANSPOSASE DOMAIN PROTEIN-RELATED"/>
    <property type="match status" value="1"/>
</dbReference>
<accession>A0AA38W5D4</accession>
<name>A0AA38W5D4_9ASTR</name>
<keyword evidence="1" id="KW-0815">Transposition</keyword>
<evidence type="ECO:0000313" key="6">
    <source>
        <dbReference type="EMBL" id="KAJ9547292.1"/>
    </source>
</evidence>
<dbReference type="PROSITE" id="PS01007">
    <property type="entry name" value="TRANSPOSASE_MUTATOR"/>
    <property type="match status" value="1"/>
</dbReference>
<dbReference type="AlphaFoldDB" id="A0AA38W5D4"/>
<evidence type="ECO:0000256" key="4">
    <source>
        <dbReference type="SAM" id="MobiDB-lite"/>
    </source>
</evidence>
<keyword evidence="2" id="KW-0238">DNA-binding</keyword>
<dbReference type="GO" id="GO:0004803">
    <property type="term" value="F:transposase activity"/>
    <property type="evidence" value="ECO:0007669"/>
    <property type="project" value="InterPro"/>
</dbReference>
<organism evidence="6 7">
    <name type="scientific">Centaurea solstitialis</name>
    <name type="common">yellow star-thistle</name>
    <dbReference type="NCBI Taxonomy" id="347529"/>
    <lineage>
        <taxon>Eukaryota</taxon>
        <taxon>Viridiplantae</taxon>
        <taxon>Streptophyta</taxon>
        <taxon>Embryophyta</taxon>
        <taxon>Tracheophyta</taxon>
        <taxon>Spermatophyta</taxon>
        <taxon>Magnoliopsida</taxon>
        <taxon>eudicotyledons</taxon>
        <taxon>Gunneridae</taxon>
        <taxon>Pentapetalae</taxon>
        <taxon>asterids</taxon>
        <taxon>campanulids</taxon>
        <taxon>Asterales</taxon>
        <taxon>Asteraceae</taxon>
        <taxon>Carduoideae</taxon>
        <taxon>Cardueae</taxon>
        <taxon>Centaureinae</taxon>
        <taxon>Centaurea</taxon>
    </lineage>
</organism>
<proteinExistence type="predicted"/>
<dbReference type="InterPro" id="IPR001207">
    <property type="entry name" value="Transposase_mutator"/>
</dbReference>
<sequence length="489" mass="57202">MQVRKGKQEGQSLPKEKPKLGVKIDREMDDTLKVEHEQFMEDLLKALKCQDNEAENDPFKVDEEQEEEKFPVHDADTHWILKSPKQLKECITCYALANGFSIWYERSPSTTLIARCGSRPPRISDPTKGKQRKTKRYPFMENGGNKSVNGGDEHTCSRNLYGSLINYKWIGSKFGHRIRCNPDIKLVEIAELVLKKYKCQVTPSICSRARSWALNEYEKSLEEHYGLLRSYGDELLRSNPGSTVKLDVTLILMKRHILTNFMCEGWKRGCKRIIALDGCFLKVIDCHWKRWNNHIFLVAWAVVNVENKDNWTWFITLVGEDLEVETCEGLTLISDQHKGLVQVIKDVMPNAEHRQCARHIYENFRKLFSGMEFINLFLESKLANSSAHKYLMEKEPKTWSRAFFEVNRECDSVENGFSECFNFVLLKVRHKPIITMLEAIRTILMERMNTMRRISDTWVEDICPSIKKKLDIAKDQQRYILYSFFVYEL</sequence>
<gene>
    <name evidence="6" type="ORF">OSB04_019835</name>
</gene>
<evidence type="ECO:0000259" key="5">
    <source>
        <dbReference type="Pfam" id="PF10551"/>
    </source>
</evidence>
<evidence type="ECO:0000256" key="1">
    <source>
        <dbReference type="ARBA" id="ARBA00022578"/>
    </source>
</evidence>
<protein>
    <recommendedName>
        <fullName evidence="5">MULE transposase domain-containing protein</fullName>
    </recommendedName>
</protein>
<evidence type="ECO:0000313" key="7">
    <source>
        <dbReference type="Proteomes" id="UP001172457"/>
    </source>
</evidence>
<dbReference type="PANTHER" id="PTHR31973">
    <property type="entry name" value="POLYPROTEIN, PUTATIVE-RELATED"/>
    <property type="match status" value="1"/>
</dbReference>
<keyword evidence="3" id="KW-0233">DNA recombination</keyword>
<dbReference type="EMBL" id="JARYMX010000005">
    <property type="protein sequence ID" value="KAJ9547292.1"/>
    <property type="molecule type" value="Genomic_DNA"/>
</dbReference>
<comment type="caution">
    <text evidence="6">The sequence shown here is derived from an EMBL/GenBank/DDBJ whole genome shotgun (WGS) entry which is preliminary data.</text>
</comment>